<keyword evidence="3" id="KW-1185">Reference proteome</keyword>
<proteinExistence type="predicted"/>
<accession>A0AA38CGJ1</accession>
<dbReference type="Proteomes" id="UP000824469">
    <property type="component" value="Unassembled WGS sequence"/>
</dbReference>
<feature type="region of interest" description="Disordered" evidence="1">
    <location>
        <begin position="209"/>
        <end position="237"/>
    </location>
</feature>
<dbReference type="AlphaFoldDB" id="A0AA38CGJ1"/>
<evidence type="ECO:0000313" key="2">
    <source>
        <dbReference type="EMBL" id="KAH9299895.1"/>
    </source>
</evidence>
<protein>
    <submittedName>
        <fullName evidence="2">Uncharacterized protein</fullName>
    </submittedName>
</protein>
<gene>
    <name evidence="2" type="ORF">KI387_044118</name>
</gene>
<feature type="compositionally biased region" description="Acidic residues" evidence="1">
    <location>
        <begin position="210"/>
        <end position="219"/>
    </location>
</feature>
<sequence>MIDFCGGGAPKIDFEEDEDVTSVVVFRDREGCLIKTNDNLDHVDLDEGGAPKIGLIRETEGTLDFGDEDDGPDKRGDASLVCEFTLQGTSEEGVVEEEDDGSDGTESVSADAISLDFPLIGKIVSVMEEVDDEGVVPCEGGASGTVILGVTNVGKETGRVKIKYTSIEVGTTIGMFTNGIVRAKMGEIELDVFTVETRRDVIASSIERISDDETDEDDTVSGIDGRSDKEEEGNESVSNKVGIFKDEVFEDDGIPTISGAIGGSNSVDVFVDGLVLEEYSSVEMKLIV</sequence>
<dbReference type="EMBL" id="JAHRHJ020000010">
    <property type="protein sequence ID" value="KAH9299895.1"/>
    <property type="molecule type" value="Genomic_DNA"/>
</dbReference>
<organism evidence="2 3">
    <name type="scientific">Taxus chinensis</name>
    <name type="common">Chinese yew</name>
    <name type="synonym">Taxus wallichiana var. chinensis</name>
    <dbReference type="NCBI Taxonomy" id="29808"/>
    <lineage>
        <taxon>Eukaryota</taxon>
        <taxon>Viridiplantae</taxon>
        <taxon>Streptophyta</taxon>
        <taxon>Embryophyta</taxon>
        <taxon>Tracheophyta</taxon>
        <taxon>Spermatophyta</taxon>
        <taxon>Pinopsida</taxon>
        <taxon>Pinidae</taxon>
        <taxon>Conifers II</taxon>
        <taxon>Cupressales</taxon>
        <taxon>Taxaceae</taxon>
        <taxon>Taxus</taxon>
    </lineage>
</organism>
<evidence type="ECO:0000313" key="3">
    <source>
        <dbReference type="Proteomes" id="UP000824469"/>
    </source>
</evidence>
<evidence type="ECO:0000256" key="1">
    <source>
        <dbReference type="SAM" id="MobiDB-lite"/>
    </source>
</evidence>
<comment type="caution">
    <text evidence="2">The sequence shown here is derived from an EMBL/GenBank/DDBJ whole genome shotgun (WGS) entry which is preliminary data.</text>
</comment>
<reference evidence="2 3" key="1">
    <citation type="journal article" date="2021" name="Nat. Plants">
        <title>The Taxus genome provides insights into paclitaxel biosynthesis.</title>
        <authorList>
            <person name="Xiong X."/>
            <person name="Gou J."/>
            <person name="Liao Q."/>
            <person name="Li Y."/>
            <person name="Zhou Q."/>
            <person name="Bi G."/>
            <person name="Li C."/>
            <person name="Du R."/>
            <person name="Wang X."/>
            <person name="Sun T."/>
            <person name="Guo L."/>
            <person name="Liang H."/>
            <person name="Lu P."/>
            <person name="Wu Y."/>
            <person name="Zhang Z."/>
            <person name="Ro D.K."/>
            <person name="Shang Y."/>
            <person name="Huang S."/>
            <person name="Yan J."/>
        </authorList>
    </citation>
    <scope>NUCLEOTIDE SEQUENCE [LARGE SCALE GENOMIC DNA]</scope>
    <source>
        <strain evidence="2">Ta-2019</strain>
    </source>
</reference>
<name>A0AA38CGJ1_TAXCH</name>